<keyword evidence="4 6" id="KW-0698">rRNA processing</keyword>
<dbReference type="EMBL" id="AHGT01000042">
    <property type="protein sequence ID" value="ESU36664.1"/>
    <property type="molecule type" value="Genomic_DNA"/>
</dbReference>
<sequence length="249" mass="28436">MLCFDLSGMLTSPKYYSPGDPLLSRQGGEKGDIGKLDTLRHNVSQSSFAELLKYAPNAPPQTGRVDYDGIMASVLPPKGLSTKEELADMPREKAADKVIPTYEQPPKRPQRNLQHGDPRFIGKINQLEVQRNYAFIGELRREELKECDAQYRALSEDTPEEKREALRMKLLKLKRQVGEMERRKAEADIREKLVKAELRAIVQGKRPDFIKDRDIKRLTSESLYCASAGTRKGDRRLQKARRRQGLLTL</sequence>
<dbReference type="AlphaFoldDB" id="V6TDE0"/>
<evidence type="ECO:0000256" key="1">
    <source>
        <dbReference type="ARBA" id="ARBA00004604"/>
    </source>
</evidence>
<dbReference type="GO" id="GO:0005730">
    <property type="term" value="C:nucleolus"/>
    <property type="evidence" value="ECO:0007669"/>
    <property type="project" value="UniProtKB-SubCell"/>
</dbReference>
<evidence type="ECO:0000256" key="3">
    <source>
        <dbReference type="ARBA" id="ARBA00022517"/>
    </source>
</evidence>
<evidence type="ECO:0000256" key="5">
    <source>
        <dbReference type="ARBA" id="ARBA00023242"/>
    </source>
</evidence>
<evidence type="ECO:0000256" key="4">
    <source>
        <dbReference type="ARBA" id="ARBA00022552"/>
    </source>
</evidence>
<comment type="caution">
    <text evidence="8">The sequence shown here is derived from an EMBL/GenBank/DDBJ whole genome shotgun (WGS) entry which is preliminary data.</text>
</comment>
<keyword evidence="7" id="KW-0175">Coiled coil</keyword>
<dbReference type="PANTHER" id="PTHR21738:SF0">
    <property type="entry name" value="RIBOSOMAL RNA PROCESSING PROTEIN 36 HOMOLOG"/>
    <property type="match status" value="1"/>
</dbReference>
<organism evidence="8 9">
    <name type="scientific">Giardia intestinalis</name>
    <name type="common">Giardia lamblia</name>
    <dbReference type="NCBI Taxonomy" id="5741"/>
    <lineage>
        <taxon>Eukaryota</taxon>
        <taxon>Metamonada</taxon>
        <taxon>Diplomonadida</taxon>
        <taxon>Hexamitidae</taxon>
        <taxon>Giardiinae</taxon>
        <taxon>Giardia</taxon>
    </lineage>
</organism>
<dbReference type="PANTHER" id="PTHR21738">
    <property type="entry name" value="RIBOSOMAL RNA PROCESSING PROTEIN 36 HOMOLOG"/>
    <property type="match status" value="1"/>
</dbReference>
<dbReference type="GO" id="GO:0000462">
    <property type="term" value="P:maturation of SSU-rRNA from tricistronic rRNA transcript (SSU-rRNA, 5.8S rRNA, LSU-rRNA)"/>
    <property type="evidence" value="ECO:0007669"/>
    <property type="project" value="TreeGrafter"/>
</dbReference>
<evidence type="ECO:0000256" key="2">
    <source>
        <dbReference type="ARBA" id="ARBA00009418"/>
    </source>
</evidence>
<dbReference type="Pfam" id="PF06102">
    <property type="entry name" value="RRP36"/>
    <property type="match status" value="1"/>
</dbReference>
<reference evidence="8 9" key="2">
    <citation type="journal article" date="2013" name="Genome Biol. Evol.">
        <title>Genome sequencing of Giardia lamblia genotypes A2 and B isolates (DH and GS) and comparative analysis with the genomes of genotypes A1 and E (WB and Pig).</title>
        <authorList>
            <person name="Adam R.D."/>
            <person name="Dahlstrom E.W."/>
            <person name="Martens C.A."/>
            <person name="Bruno D.P."/>
            <person name="Barbian K.D."/>
            <person name="Ricklefs S.M."/>
            <person name="Hernandez M.M."/>
            <person name="Narla N.P."/>
            <person name="Patel R.B."/>
            <person name="Porcella S.F."/>
            <person name="Nash T.E."/>
        </authorList>
    </citation>
    <scope>NUCLEOTIDE SEQUENCE [LARGE SCALE GENOMIC DNA]</scope>
    <source>
        <strain evidence="8 9">DH</strain>
    </source>
</reference>
<comment type="subcellular location">
    <subcellularLocation>
        <location evidence="1 6">Nucleus</location>
        <location evidence="1 6">Nucleolus</location>
    </subcellularLocation>
</comment>
<dbReference type="VEuPathDB" id="GiardiaDB:DHA2_152533"/>
<dbReference type="VEuPathDB" id="GiardiaDB:QR46_2448"/>
<dbReference type="VEuPathDB" id="GiardiaDB:GL50581_2332"/>
<keyword evidence="6" id="KW-0687">Ribonucleoprotein</keyword>
<dbReference type="VEuPathDB" id="GiardiaDB:GL50803_0033809"/>
<feature type="coiled-coil region" evidence="7">
    <location>
        <begin position="163"/>
        <end position="190"/>
    </location>
</feature>
<accession>V6TDE0</accession>
<evidence type="ECO:0000256" key="7">
    <source>
        <dbReference type="SAM" id="Coils"/>
    </source>
</evidence>
<reference evidence="9" key="1">
    <citation type="submission" date="2012-02" db="EMBL/GenBank/DDBJ databases">
        <title>Genome sequencing of Giardia lamblia Genotypes A2 and B isolates (DH and GS) and comparative analysis with the genomes of Genotypes A1 and E (WB and Pig).</title>
        <authorList>
            <person name="Adam R."/>
            <person name="Dahlstrom E."/>
            <person name="Martens C."/>
            <person name="Bruno D."/>
            <person name="Barbian K."/>
            <person name="Porcella S.F."/>
            <person name="Nash T."/>
        </authorList>
    </citation>
    <scope>NUCLEOTIDE SEQUENCE</scope>
    <source>
        <strain evidence="9">DH</strain>
    </source>
</reference>
<protein>
    <recommendedName>
        <fullName evidence="6">rRNA biogenesis protein RRP36</fullName>
    </recommendedName>
</protein>
<evidence type="ECO:0000313" key="9">
    <source>
        <dbReference type="Proteomes" id="UP000018320"/>
    </source>
</evidence>
<name>V6TDE0_GIAIN</name>
<dbReference type="InterPro" id="IPR009292">
    <property type="entry name" value="RRP36"/>
</dbReference>
<evidence type="ECO:0000313" key="8">
    <source>
        <dbReference type="EMBL" id="ESU36664.1"/>
    </source>
</evidence>
<proteinExistence type="inferred from homology"/>
<keyword evidence="3 6" id="KW-0690">Ribosome biogenesis</keyword>
<comment type="similarity">
    <text evidence="2 6">Belongs to the RRP36 family.</text>
</comment>
<comment type="subunit">
    <text evidence="6">Associates with 90S and pre-40S pre-ribosomal particles.</text>
</comment>
<comment type="function">
    <text evidence="6">Component of the 90S pre-ribosome involved in the maturation of rRNAs. Required for early cleavages of the pre-RNAs in the 40S ribosomal subunit maturation pathway.</text>
</comment>
<keyword evidence="5 6" id="KW-0539">Nucleus</keyword>
<gene>
    <name evidence="8" type="ORF">DHA2_152533</name>
</gene>
<dbReference type="GO" id="GO:0030686">
    <property type="term" value="C:90S preribosome"/>
    <property type="evidence" value="ECO:0007669"/>
    <property type="project" value="TreeGrafter"/>
</dbReference>
<evidence type="ECO:0000256" key="6">
    <source>
        <dbReference type="RuleBase" id="RU368027"/>
    </source>
</evidence>
<dbReference type="Proteomes" id="UP000018320">
    <property type="component" value="Unassembled WGS sequence"/>
</dbReference>